<dbReference type="PANTHER" id="PTHR30469:SF33">
    <property type="entry name" value="SLR1207 PROTEIN"/>
    <property type="match status" value="1"/>
</dbReference>
<dbReference type="GO" id="GO:1990281">
    <property type="term" value="C:efflux pump complex"/>
    <property type="evidence" value="ECO:0007669"/>
    <property type="project" value="TreeGrafter"/>
</dbReference>
<feature type="coiled-coil region" evidence="2">
    <location>
        <begin position="110"/>
        <end position="137"/>
    </location>
</feature>
<keyword evidence="2" id="KW-0175">Coiled coil</keyword>
<evidence type="ECO:0000256" key="1">
    <source>
        <dbReference type="ARBA" id="ARBA00009477"/>
    </source>
</evidence>
<comment type="similarity">
    <text evidence="1">Belongs to the membrane fusion protein (MFP) (TC 8.A.1) family.</text>
</comment>
<evidence type="ECO:0000259" key="5">
    <source>
        <dbReference type="Pfam" id="PF26002"/>
    </source>
</evidence>
<reference evidence="6 7" key="1">
    <citation type="submission" date="2019-04" db="EMBL/GenBank/DDBJ databases">
        <title>Flavobacterium sp. nov. isolated from construction timber.</title>
        <authorList>
            <person name="Lin S.-Y."/>
            <person name="Chang C.-T."/>
            <person name="Young C.-C."/>
        </authorList>
    </citation>
    <scope>NUCLEOTIDE SEQUENCE [LARGE SCALE GENOMIC DNA]</scope>
    <source>
        <strain evidence="6 7">CC-CTC003</strain>
    </source>
</reference>
<dbReference type="InterPro" id="IPR058625">
    <property type="entry name" value="MdtA-like_BSH"/>
</dbReference>
<feature type="domain" description="Multidrug resistance protein MdtA-like barrel-sandwich hybrid" evidence="3">
    <location>
        <begin position="64"/>
        <end position="212"/>
    </location>
</feature>
<dbReference type="AlphaFoldDB" id="A0A4S3ZT53"/>
<keyword evidence="7" id="KW-1185">Reference proteome</keyword>
<evidence type="ECO:0000256" key="2">
    <source>
        <dbReference type="SAM" id="Coils"/>
    </source>
</evidence>
<evidence type="ECO:0000259" key="4">
    <source>
        <dbReference type="Pfam" id="PF25975"/>
    </source>
</evidence>
<dbReference type="Gene3D" id="2.40.50.100">
    <property type="match status" value="1"/>
</dbReference>
<accession>A0A4S3ZT53</accession>
<dbReference type="Gene3D" id="2.40.30.170">
    <property type="match status" value="1"/>
</dbReference>
<dbReference type="SUPFAM" id="SSF111369">
    <property type="entry name" value="HlyD-like secretion proteins"/>
    <property type="match status" value="1"/>
</dbReference>
<dbReference type="Pfam" id="PF25975">
    <property type="entry name" value="CzcB_C"/>
    <property type="match status" value="1"/>
</dbReference>
<name>A0A4S3ZT53_9FLAO</name>
<organism evidence="6 7">
    <name type="scientific">Flavobacterium supellecticarium</name>
    <dbReference type="NCBI Taxonomy" id="2565924"/>
    <lineage>
        <taxon>Bacteria</taxon>
        <taxon>Pseudomonadati</taxon>
        <taxon>Bacteroidota</taxon>
        <taxon>Flavobacteriia</taxon>
        <taxon>Flavobacteriales</taxon>
        <taxon>Flavobacteriaceae</taxon>
        <taxon>Flavobacterium</taxon>
    </lineage>
</organism>
<evidence type="ECO:0000313" key="6">
    <source>
        <dbReference type="EMBL" id="THF48870.1"/>
    </source>
</evidence>
<dbReference type="NCBIfam" id="TIGR01730">
    <property type="entry name" value="RND_mfp"/>
    <property type="match status" value="1"/>
</dbReference>
<feature type="domain" description="CzcB-like C-terminal circularly permuted SH3-like" evidence="4">
    <location>
        <begin position="369"/>
        <end position="408"/>
    </location>
</feature>
<dbReference type="PANTHER" id="PTHR30469">
    <property type="entry name" value="MULTIDRUG RESISTANCE PROTEIN MDTA"/>
    <property type="match status" value="1"/>
</dbReference>
<evidence type="ECO:0000313" key="7">
    <source>
        <dbReference type="Proteomes" id="UP000307507"/>
    </source>
</evidence>
<dbReference type="InterPro" id="IPR006143">
    <property type="entry name" value="RND_pump_MFP"/>
</dbReference>
<proteinExistence type="inferred from homology"/>
<dbReference type="Proteomes" id="UP000307507">
    <property type="component" value="Unassembled WGS sequence"/>
</dbReference>
<dbReference type="InterPro" id="IPR058982">
    <property type="entry name" value="Beta-barrel_AprE"/>
</dbReference>
<dbReference type="OrthoDB" id="9809068at2"/>
<comment type="caution">
    <text evidence="6">The sequence shown here is derived from an EMBL/GenBank/DDBJ whole genome shotgun (WGS) entry which is preliminary data.</text>
</comment>
<feature type="coiled-coil region" evidence="2">
    <location>
        <begin position="338"/>
        <end position="365"/>
    </location>
</feature>
<gene>
    <name evidence="6" type="ORF">E6C50_14065</name>
</gene>
<dbReference type="RefSeq" id="WP_136403863.1">
    <property type="nucleotide sequence ID" value="NZ_SSNZ01000007.1"/>
</dbReference>
<dbReference type="InterPro" id="IPR058649">
    <property type="entry name" value="CzcB_C"/>
</dbReference>
<dbReference type="Pfam" id="PF26002">
    <property type="entry name" value="Beta-barrel_AprE"/>
    <property type="match status" value="1"/>
</dbReference>
<evidence type="ECO:0000259" key="3">
    <source>
        <dbReference type="Pfam" id="PF25917"/>
    </source>
</evidence>
<dbReference type="EMBL" id="SSNZ01000007">
    <property type="protein sequence ID" value="THF48870.1"/>
    <property type="molecule type" value="Genomic_DNA"/>
</dbReference>
<dbReference type="GO" id="GO:0015562">
    <property type="term" value="F:efflux transmembrane transporter activity"/>
    <property type="evidence" value="ECO:0007669"/>
    <property type="project" value="InterPro"/>
</dbReference>
<dbReference type="Pfam" id="PF25917">
    <property type="entry name" value="BSH_RND"/>
    <property type="match status" value="1"/>
</dbReference>
<dbReference type="Gene3D" id="2.40.420.20">
    <property type="match status" value="1"/>
</dbReference>
<sequence length="439" mass="47700">MKKSTKYILLGSVVLLVVVLVALSKSGVIGNKEKGTEVETTQANQMTIVETVSATGKIQPEIEVKISSDVSGEIIGLPVKEGQTVKKGDLLVRIKRDLYESGVNRSVASLSTSKAGLSQAEAQVKEAKANYDRNKQLFAKGVISKSEWDKIVSTYEVAVAAKQSAYYNVQSATATVTEANDNLNRTTIYAPVDGTISRLDVELGERVLGTQQMAGTELLRVANLNNMEVEVDVNENDIVKVNIGDPAKIEVDAYLKKEFKGVVTSISNSASSTLTADQVTNFKVKVRILKESYQDLLVGKPENYSPFRPGMTATVDIETKRKENILAVPISSVVMKTEADLSGAKKDVMEELEKEEKEKTKGSAEKKFECVFVKVGDTAELRKIKSGIQDDTNIEIVEGLKKGDAIITGPYTTVTKDLKPGDKVVIKKNGVSDKGKDKK</sequence>
<protein>
    <submittedName>
        <fullName evidence="6">Efflux RND transporter periplasmic adaptor subunit</fullName>
    </submittedName>
</protein>
<dbReference type="Gene3D" id="1.10.287.470">
    <property type="entry name" value="Helix hairpin bin"/>
    <property type="match status" value="1"/>
</dbReference>
<feature type="domain" description="AprE-like beta-barrel" evidence="5">
    <location>
        <begin position="228"/>
        <end position="320"/>
    </location>
</feature>